<evidence type="ECO:0000313" key="2">
    <source>
        <dbReference type="Proteomes" id="UP001214628"/>
    </source>
</evidence>
<dbReference type="EMBL" id="CP118378">
    <property type="protein sequence ID" value="WFD44116.1"/>
    <property type="molecule type" value="Genomic_DNA"/>
</dbReference>
<dbReference type="Proteomes" id="UP001214628">
    <property type="component" value="Chromosome 4"/>
</dbReference>
<dbReference type="InterPro" id="IPR013950">
    <property type="entry name" value="Mis14/Nsl1"/>
</dbReference>
<dbReference type="GO" id="GO:0000070">
    <property type="term" value="P:mitotic sister chromatid segregation"/>
    <property type="evidence" value="ECO:0007669"/>
    <property type="project" value="InterPro"/>
</dbReference>
<gene>
    <name evidence="1" type="ORF">MPSI1_002781</name>
</gene>
<proteinExistence type="predicted"/>
<organism evidence="1 2">
    <name type="scientific">Malassezia psittaci</name>
    <dbReference type="NCBI Taxonomy" id="1821823"/>
    <lineage>
        <taxon>Eukaryota</taxon>
        <taxon>Fungi</taxon>
        <taxon>Dikarya</taxon>
        <taxon>Basidiomycota</taxon>
        <taxon>Ustilaginomycotina</taxon>
        <taxon>Malasseziomycetes</taxon>
        <taxon>Malasseziales</taxon>
        <taxon>Malasseziaceae</taxon>
        <taxon>Malassezia</taxon>
    </lineage>
</organism>
<name>A0AAF0JLF5_9BASI</name>
<dbReference type="GO" id="GO:0000776">
    <property type="term" value="C:kinetochore"/>
    <property type="evidence" value="ECO:0007669"/>
    <property type="project" value="InterPro"/>
</dbReference>
<evidence type="ECO:0000313" key="1">
    <source>
        <dbReference type="EMBL" id="WFD44116.1"/>
    </source>
</evidence>
<dbReference type="AlphaFoldDB" id="A0AAF0JLF5"/>
<keyword evidence="2" id="KW-1185">Reference proteome</keyword>
<accession>A0AAF0JLF5</accession>
<protein>
    <submittedName>
        <fullName evidence="1">Uncharacterized protein</fullName>
    </submittedName>
</protein>
<sequence>MEPYDESLANQVSILSDEVDELTEKVVDCRKSVPAAYSEAVQKRSSALNKLINGREEQRRKRLRARKQRLYFPALAKGEPLAVDADARNRAKDTAQTVQKQLVHLSTSLPERRHAVEDQEKLVTRLRRMPR</sequence>
<dbReference type="Pfam" id="PF08641">
    <property type="entry name" value="Mis14"/>
    <property type="match status" value="1"/>
</dbReference>
<reference evidence="1" key="1">
    <citation type="submission" date="2023-02" db="EMBL/GenBank/DDBJ databases">
        <title>Mating type loci evolution in Malassezia.</title>
        <authorList>
            <person name="Coelho M.A."/>
        </authorList>
    </citation>
    <scope>NUCLEOTIDE SEQUENCE</scope>
    <source>
        <strain evidence="1">CBS 14136</strain>
    </source>
</reference>